<comment type="caution">
    <text evidence="2">The sequence shown here is derived from an EMBL/GenBank/DDBJ whole genome shotgun (WGS) entry which is preliminary data.</text>
</comment>
<dbReference type="OrthoDB" id="3887771at2759"/>
<accession>A0A8K0P9R5</accession>
<dbReference type="Proteomes" id="UP000809789">
    <property type="component" value="Unassembled WGS sequence"/>
</dbReference>
<feature type="compositionally biased region" description="Acidic residues" evidence="1">
    <location>
        <begin position="171"/>
        <end position="180"/>
    </location>
</feature>
<sequence>MAPNRALQTPRSDPSKLSNNRRTAIERNRRNSLSKTQADYERQKKADREHLDRYVKMFKLTDTYLKAPTDAAKKVLVEAEKQRLSAVRIIQGNHHSLLATEFRGRGRRYKQVNSWRDMHAGEDEAPNMRVEEEQRQLATKKQLDENERRTKAIIKSEKSAPKIKQEPKDNDGDDDDDDEAWVLGNTHPTMEE</sequence>
<dbReference type="EMBL" id="JAESVG020000010">
    <property type="protein sequence ID" value="KAG8623730.1"/>
    <property type="molecule type" value="Genomic_DNA"/>
</dbReference>
<evidence type="ECO:0000256" key="1">
    <source>
        <dbReference type="SAM" id="MobiDB-lite"/>
    </source>
</evidence>
<gene>
    <name evidence="2" type="ORF">KVT40_008706</name>
</gene>
<name>A0A8K0P9R5_9PEZI</name>
<feature type="region of interest" description="Disordered" evidence="1">
    <location>
        <begin position="119"/>
        <end position="192"/>
    </location>
</feature>
<dbReference type="AlphaFoldDB" id="A0A8K0P9R5"/>
<reference evidence="2" key="1">
    <citation type="submission" date="2021-07" db="EMBL/GenBank/DDBJ databases">
        <title>Elsinoe batatas strain:CRI-CJ2 Genome sequencing and assembly.</title>
        <authorList>
            <person name="Huang L."/>
        </authorList>
    </citation>
    <scope>NUCLEOTIDE SEQUENCE</scope>
    <source>
        <strain evidence="2">CRI-CJ2</strain>
    </source>
</reference>
<organism evidence="2 3">
    <name type="scientific">Elsinoe batatas</name>
    <dbReference type="NCBI Taxonomy" id="2601811"/>
    <lineage>
        <taxon>Eukaryota</taxon>
        <taxon>Fungi</taxon>
        <taxon>Dikarya</taxon>
        <taxon>Ascomycota</taxon>
        <taxon>Pezizomycotina</taxon>
        <taxon>Dothideomycetes</taxon>
        <taxon>Dothideomycetidae</taxon>
        <taxon>Myriangiales</taxon>
        <taxon>Elsinoaceae</taxon>
        <taxon>Elsinoe</taxon>
    </lineage>
</organism>
<proteinExistence type="predicted"/>
<protein>
    <submittedName>
        <fullName evidence="2">Uncharacterized protein</fullName>
    </submittedName>
</protein>
<feature type="compositionally biased region" description="Basic and acidic residues" evidence="1">
    <location>
        <begin position="129"/>
        <end position="170"/>
    </location>
</feature>
<feature type="compositionally biased region" description="Polar residues" evidence="1">
    <location>
        <begin position="1"/>
        <end position="22"/>
    </location>
</feature>
<keyword evidence="3" id="KW-1185">Reference proteome</keyword>
<evidence type="ECO:0000313" key="2">
    <source>
        <dbReference type="EMBL" id="KAG8623730.1"/>
    </source>
</evidence>
<feature type="region of interest" description="Disordered" evidence="1">
    <location>
        <begin position="1"/>
        <end position="46"/>
    </location>
</feature>
<evidence type="ECO:0000313" key="3">
    <source>
        <dbReference type="Proteomes" id="UP000809789"/>
    </source>
</evidence>